<keyword evidence="2" id="KW-1185">Reference proteome</keyword>
<organism evidence="1 2">
    <name type="scientific">Rickenella mellea</name>
    <dbReference type="NCBI Taxonomy" id="50990"/>
    <lineage>
        <taxon>Eukaryota</taxon>
        <taxon>Fungi</taxon>
        <taxon>Dikarya</taxon>
        <taxon>Basidiomycota</taxon>
        <taxon>Agaricomycotina</taxon>
        <taxon>Agaricomycetes</taxon>
        <taxon>Hymenochaetales</taxon>
        <taxon>Rickenellaceae</taxon>
        <taxon>Rickenella</taxon>
    </lineage>
</organism>
<evidence type="ECO:0008006" key="3">
    <source>
        <dbReference type="Google" id="ProtNLM"/>
    </source>
</evidence>
<dbReference type="OrthoDB" id="3253362at2759"/>
<dbReference type="VEuPathDB" id="FungiDB:BD410DRAFT_160683"/>
<dbReference type="Proteomes" id="UP000294933">
    <property type="component" value="Unassembled WGS sequence"/>
</dbReference>
<dbReference type="EMBL" id="ML170170">
    <property type="protein sequence ID" value="TDL23436.1"/>
    <property type="molecule type" value="Genomic_DNA"/>
</dbReference>
<proteinExistence type="predicted"/>
<evidence type="ECO:0000313" key="2">
    <source>
        <dbReference type="Proteomes" id="UP000294933"/>
    </source>
</evidence>
<evidence type="ECO:0000313" key="1">
    <source>
        <dbReference type="EMBL" id="TDL23436.1"/>
    </source>
</evidence>
<dbReference type="STRING" id="50990.A0A4Y7Q7Z4"/>
<protein>
    <recommendedName>
        <fullName evidence="3">F-box domain-containing protein</fullName>
    </recommendedName>
</protein>
<sequence length="263" mass="29053">MSSTCHFDRIPPEPLSGIFIFSLPASGFASARTDSAPININGVCKPWCQLSISSPRLWSSIRRGYSDGDPYFAANLETWISRSGCCGLSFCIEKSFYRYGKGETEFEAALDVLVRSERWVVGDVTVDNRAALELASVIPHRTPSLKRVGIVDSDEDPTLWVLDLFKSSTPLHQLTDVPPTWCVSFRAGRPLPNIRNICLNAVECLDMVDCLLLCPCLEELAILAVIATLDCYGDNEYDASVVQPFKIFVPPSSNRISTTGQTY</sequence>
<accession>A0A4Y7Q7Z4</accession>
<reference evidence="1 2" key="1">
    <citation type="submission" date="2018-06" db="EMBL/GenBank/DDBJ databases">
        <title>A transcriptomic atlas of mushroom development highlights an independent origin of complex multicellularity.</title>
        <authorList>
            <consortium name="DOE Joint Genome Institute"/>
            <person name="Krizsan K."/>
            <person name="Almasi E."/>
            <person name="Merenyi Z."/>
            <person name="Sahu N."/>
            <person name="Viragh M."/>
            <person name="Koszo T."/>
            <person name="Mondo S."/>
            <person name="Kiss B."/>
            <person name="Balint B."/>
            <person name="Kues U."/>
            <person name="Barry K."/>
            <person name="Hegedus J.C."/>
            <person name="Henrissat B."/>
            <person name="Johnson J."/>
            <person name="Lipzen A."/>
            <person name="Ohm R."/>
            <person name="Nagy I."/>
            <person name="Pangilinan J."/>
            <person name="Yan J."/>
            <person name="Xiong Y."/>
            <person name="Grigoriev I.V."/>
            <person name="Hibbett D.S."/>
            <person name="Nagy L.G."/>
        </authorList>
    </citation>
    <scope>NUCLEOTIDE SEQUENCE [LARGE SCALE GENOMIC DNA]</scope>
    <source>
        <strain evidence="1 2">SZMC22713</strain>
    </source>
</reference>
<dbReference type="AlphaFoldDB" id="A0A4Y7Q7Z4"/>
<gene>
    <name evidence="1" type="ORF">BD410DRAFT_160683</name>
</gene>
<name>A0A4Y7Q7Z4_9AGAM</name>